<evidence type="ECO:0000259" key="7">
    <source>
        <dbReference type="SMART" id="SM00900"/>
    </source>
</evidence>
<keyword evidence="6" id="KW-1003">Cell membrane</keyword>
<keyword evidence="6" id="KW-1278">Translocase</keyword>
<keyword evidence="6" id="KW-0812">Transmembrane</keyword>
<evidence type="ECO:0000313" key="8">
    <source>
        <dbReference type="EMBL" id="PST41148.1"/>
    </source>
</evidence>
<protein>
    <recommendedName>
        <fullName evidence="6">Ion-translocating oxidoreductase complex subunit G</fullName>
        <ecNumber evidence="6">7.-.-.-</ecNumber>
    </recommendedName>
    <alternativeName>
        <fullName evidence="6">Rnf electron transport complex subunit G</fullName>
    </alternativeName>
</protein>
<accession>A0A2T3G0T5</accession>
<gene>
    <name evidence="6" type="primary">rnfG</name>
    <name evidence="8" type="ORF">C7U54_07210</name>
</gene>
<keyword evidence="1 6" id="KW-0813">Transport</keyword>
<evidence type="ECO:0000256" key="3">
    <source>
        <dbReference type="ARBA" id="ARBA00022630"/>
    </source>
</evidence>
<feature type="modified residue" description="FMN phosphoryl threonine" evidence="6">
    <location>
        <position position="177"/>
    </location>
</feature>
<dbReference type="HAMAP" id="MF_00479">
    <property type="entry name" value="RsxG_RnfG"/>
    <property type="match status" value="1"/>
</dbReference>
<dbReference type="GO" id="GO:0010181">
    <property type="term" value="F:FMN binding"/>
    <property type="evidence" value="ECO:0007669"/>
    <property type="project" value="InterPro"/>
</dbReference>
<name>A0A2T3G0T5_9FIRM</name>
<comment type="caution">
    <text evidence="8">The sequence shown here is derived from an EMBL/GenBank/DDBJ whole genome shotgun (WGS) entry which is preliminary data.</text>
</comment>
<comment type="subunit">
    <text evidence="6">The complex is composed of six subunits: RnfA, RnfB, RnfC, RnfD, RnfE and RnfG.</text>
</comment>
<reference evidence="8 9" key="1">
    <citation type="journal article" date="2019" name="Int. J. Syst. Evol. Microbiol.">
        <title>Faecalibacillus intestinalis gen. nov., sp. nov. and Faecalibacillus faecis sp. nov., isolated from human faeces.</title>
        <authorList>
            <person name="Seo B."/>
            <person name="Jeon K."/>
            <person name="Baek I."/>
            <person name="Lee Y.M."/>
            <person name="Baek K."/>
            <person name="Ko G."/>
        </authorList>
    </citation>
    <scope>NUCLEOTIDE SEQUENCE [LARGE SCALE GENOMIC DNA]</scope>
    <source>
        <strain evidence="8 9">SNUG30099</strain>
    </source>
</reference>
<dbReference type="PANTHER" id="PTHR36118">
    <property type="entry name" value="ION-TRANSLOCATING OXIDOREDUCTASE COMPLEX SUBUNIT G"/>
    <property type="match status" value="1"/>
</dbReference>
<evidence type="ECO:0000313" key="9">
    <source>
        <dbReference type="Proteomes" id="UP000240974"/>
    </source>
</evidence>
<comment type="subcellular location">
    <subcellularLocation>
        <location evidence="6">Cell membrane</location>
        <topology evidence="6">Single-pass membrane protein</topology>
    </subcellularLocation>
</comment>
<dbReference type="GO" id="GO:0022900">
    <property type="term" value="P:electron transport chain"/>
    <property type="evidence" value="ECO:0007669"/>
    <property type="project" value="UniProtKB-UniRule"/>
</dbReference>
<keyword evidence="6" id="KW-1133">Transmembrane helix</keyword>
<keyword evidence="9" id="KW-1185">Reference proteome</keyword>
<dbReference type="EMBL" id="PYLQ01000008">
    <property type="protein sequence ID" value="PST41148.1"/>
    <property type="molecule type" value="Genomic_DNA"/>
</dbReference>
<feature type="domain" description="FMN-binding" evidence="7">
    <location>
        <begin position="105"/>
        <end position="194"/>
    </location>
</feature>
<dbReference type="Proteomes" id="UP000240974">
    <property type="component" value="Unassembled WGS sequence"/>
</dbReference>
<keyword evidence="2 6" id="KW-0597">Phosphoprotein</keyword>
<evidence type="ECO:0000256" key="6">
    <source>
        <dbReference type="HAMAP-Rule" id="MF_00479"/>
    </source>
</evidence>
<proteinExistence type="inferred from homology"/>
<sequence>MKKIIKDILILCIITVICGGVLGYVYQITLSPIEKQAQQSQQDAYLEVMKEATSFKEINSKEINKLAKQLKNNYGKNGITIEKALKSFKQKESIGYIIQVVDHDGFGGDIEIIVGINLQKEITGVEILSIDETVGLGMNAKNEKFRNQYVGKKVDHFQVVKNGKQNEDEVDSLSGATITSKAMTNGINGALDFYDLLKGR</sequence>
<comment type="cofactor">
    <cofactor evidence="6">
        <name>FMN</name>
        <dbReference type="ChEBI" id="CHEBI:58210"/>
    </cofactor>
</comment>
<dbReference type="RefSeq" id="WP_107029831.1">
    <property type="nucleotide sequence ID" value="NZ_PYLQ01000008.1"/>
</dbReference>
<dbReference type="PANTHER" id="PTHR36118:SF1">
    <property type="entry name" value="ION-TRANSLOCATING OXIDOREDUCTASE COMPLEX SUBUNIT G"/>
    <property type="match status" value="1"/>
</dbReference>
<organism evidence="8 9">
    <name type="scientific">Faecalibacillus intestinalis</name>
    <dbReference type="NCBI Taxonomy" id="1982626"/>
    <lineage>
        <taxon>Bacteria</taxon>
        <taxon>Bacillati</taxon>
        <taxon>Bacillota</taxon>
        <taxon>Erysipelotrichia</taxon>
        <taxon>Erysipelotrichales</taxon>
        <taxon>Coprobacillaceae</taxon>
        <taxon>Faecalibacillus</taxon>
    </lineage>
</organism>
<dbReference type="EC" id="7.-.-.-" evidence="6"/>
<dbReference type="NCBIfam" id="TIGR01947">
    <property type="entry name" value="rnfG"/>
    <property type="match status" value="1"/>
</dbReference>
<keyword evidence="5 6" id="KW-0249">Electron transport</keyword>
<evidence type="ECO:0000256" key="2">
    <source>
        <dbReference type="ARBA" id="ARBA00022553"/>
    </source>
</evidence>
<comment type="function">
    <text evidence="6">Part of a membrane-bound complex that couples electron transfer with translocation of ions across the membrane.</text>
</comment>
<evidence type="ECO:0000256" key="5">
    <source>
        <dbReference type="ARBA" id="ARBA00022982"/>
    </source>
</evidence>
<dbReference type="GO" id="GO:0005886">
    <property type="term" value="C:plasma membrane"/>
    <property type="evidence" value="ECO:0007669"/>
    <property type="project" value="UniProtKB-SubCell"/>
</dbReference>
<comment type="similarity">
    <text evidence="6">Belongs to the RnfG family.</text>
</comment>
<keyword evidence="4 6" id="KW-0288">FMN</keyword>
<keyword evidence="3 6" id="KW-0285">Flavoprotein</keyword>
<dbReference type="InterPro" id="IPR010209">
    <property type="entry name" value="Ion_transpt_RnfG/RsxG"/>
</dbReference>
<dbReference type="PIRSF" id="PIRSF006091">
    <property type="entry name" value="E_trnsport_RnfG"/>
    <property type="match status" value="1"/>
</dbReference>
<evidence type="ECO:0000256" key="4">
    <source>
        <dbReference type="ARBA" id="ARBA00022643"/>
    </source>
</evidence>
<dbReference type="InterPro" id="IPR007329">
    <property type="entry name" value="FMN-bd"/>
</dbReference>
<dbReference type="GO" id="GO:0009055">
    <property type="term" value="F:electron transfer activity"/>
    <property type="evidence" value="ECO:0007669"/>
    <property type="project" value="InterPro"/>
</dbReference>
<dbReference type="Pfam" id="PF04205">
    <property type="entry name" value="FMN_bind"/>
    <property type="match status" value="1"/>
</dbReference>
<dbReference type="SMART" id="SM00900">
    <property type="entry name" value="FMN_bind"/>
    <property type="match status" value="1"/>
</dbReference>
<evidence type="ECO:0000256" key="1">
    <source>
        <dbReference type="ARBA" id="ARBA00022448"/>
    </source>
</evidence>
<dbReference type="AlphaFoldDB" id="A0A2T3G0T5"/>
<keyword evidence="6" id="KW-0472">Membrane</keyword>